<dbReference type="EMBL" id="CATKSN020000222">
    <property type="protein sequence ID" value="CAI9149310.1"/>
    <property type="molecule type" value="Genomic_DNA"/>
</dbReference>
<reference evidence="1" key="1">
    <citation type="submission" date="2023-04" db="EMBL/GenBank/DDBJ databases">
        <authorList>
            <consortium name="ELIXIR-Norway"/>
        </authorList>
    </citation>
    <scope>NUCLEOTIDE SEQUENCE [LARGE SCALE GENOMIC DNA]</scope>
</reference>
<keyword evidence="2" id="KW-1185">Reference proteome</keyword>
<evidence type="ECO:0000313" key="2">
    <source>
        <dbReference type="Proteomes" id="UP001176941"/>
    </source>
</evidence>
<protein>
    <recommendedName>
        <fullName evidence="3">Secreted protein</fullName>
    </recommendedName>
</protein>
<evidence type="ECO:0008006" key="3">
    <source>
        <dbReference type="Google" id="ProtNLM"/>
    </source>
</evidence>
<comment type="caution">
    <text evidence="1">The sequence shown here is derived from an EMBL/GenBank/DDBJ whole genome shotgun (WGS) entry which is preliminary data.</text>
</comment>
<dbReference type="Proteomes" id="UP001176941">
    <property type="component" value="Unassembled WGS sequence"/>
</dbReference>
<accession>A0ABN8XIT6</accession>
<proteinExistence type="predicted"/>
<name>A0ABN8XIT6_RANTA</name>
<organism evidence="1 2">
    <name type="scientific">Rangifer tarandus platyrhynchus</name>
    <name type="common">Svalbard reindeer</name>
    <dbReference type="NCBI Taxonomy" id="3082113"/>
    <lineage>
        <taxon>Eukaryota</taxon>
        <taxon>Metazoa</taxon>
        <taxon>Chordata</taxon>
        <taxon>Craniata</taxon>
        <taxon>Vertebrata</taxon>
        <taxon>Euteleostomi</taxon>
        <taxon>Mammalia</taxon>
        <taxon>Eutheria</taxon>
        <taxon>Laurasiatheria</taxon>
        <taxon>Artiodactyla</taxon>
        <taxon>Ruminantia</taxon>
        <taxon>Pecora</taxon>
        <taxon>Cervidae</taxon>
        <taxon>Odocoileinae</taxon>
        <taxon>Rangifer</taxon>
    </lineage>
</organism>
<gene>
    <name evidence="1" type="ORF">MRATA1EN1_LOCUS30928</name>
</gene>
<evidence type="ECO:0000313" key="1">
    <source>
        <dbReference type="EMBL" id="CAI9149310.1"/>
    </source>
</evidence>
<sequence length="125" mass="13622">MQLGARLILAIWRNRTVGAVADYASRMSATHANRPVDTPGDVPRSAGMSVEFRSGPCFHHDTGLQAVLSSSSPARFEFASSLTYTSVSCVRRRIQLRVPYESVYVPSCGLSSARKAFLSIPVMQT</sequence>